<feature type="domain" description="CNNM transmembrane" evidence="6">
    <location>
        <begin position="64"/>
        <end position="246"/>
    </location>
</feature>
<dbReference type="GO" id="GO:0030026">
    <property type="term" value="P:intracellular manganese ion homeostasis"/>
    <property type="evidence" value="ECO:0007669"/>
    <property type="project" value="TreeGrafter"/>
</dbReference>
<dbReference type="GO" id="GO:0016020">
    <property type="term" value="C:membrane"/>
    <property type="evidence" value="ECO:0007669"/>
    <property type="project" value="UniProtKB-UniRule"/>
</dbReference>
<feature type="signal peptide" evidence="5">
    <location>
        <begin position="1"/>
        <end position="18"/>
    </location>
</feature>
<feature type="region of interest" description="Disordered" evidence="3">
    <location>
        <begin position="398"/>
        <end position="417"/>
    </location>
</feature>
<dbReference type="InterPro" id="IPR002550">
    <property type="entry name" value="CNNM"/>
</dbReference>
<name>A0A1V9Y8P4_ACHHY</name>
<gene>
    <name evidence="7" type="ORF">ACHHYP_16381</name>
</gene>
<dbReference type="AlphaFoldDB" id="A0A1V9Y8P4"/>
<organism evidence="7 8">
    <name type="scientific">Achlya hypogyna</name>
    <name type="common">Oomycete</name>
    <name type="synonym">Protoachlya hypogyna</name>
    <dbReference type="NCBI Taxonomy" id="1202772"/>
    <lineage>
        <taxon>Eukaryota</taxon>
        <taxon>Sar</taxon>
        <taxon>Stramenopiles</taxon>
        <taxon>Oomycota</taxon>
        <taxon>Saprolegniomycetes</taxon>
        <taxon>Saprolegniales</taxon>
        <taxon>Achlyaceae</taxon>
        <taxon>Achlya</taxon>
    </lineage>
</organism>
<dbReference type="GO" id="GO:0005737">
    <property type="term" value="C:cytoplasm"/>
    <property type="evidence" value="ECO:0007669"/>
    <property type="project" value="TreeGrafter"/>
</dbReference>
<dbReference type="PANTHER" id="PTHR12064:SF97">
    <property type="entry name" value="METAL TRANSPORTER CNNM-5"/>
    <property type="match status" value="1"/>
</dbReference>
<keyword evidence="8" id="KW-1185">Reference proteome</keyword>
<keyword evidence="1" id="KW-0677">Repeat</keyword>
<dbReference type="GO" id="GO:0010960">
    <property type="term" value="P:magnesium ion homeostasis"/>
    <property type="evidence" value="ECO:0007669"/>
    <property type="project" value="InterPro"/>
</dbReference>
<keyword evidence="2 4" id="KW-1133">Transmembrane helix</keyword>
<comment type="caution">
    <text evidence="7">The sequence shown here is derived from an EMBL/GenBank/DDBJ whole genome shotgun (WGS) entry which is preliminary data.</text>
</comment>
<feature type="chain" id="PRO_5013297547" description="CNNM transmembrane domain-containing protein" evidence="5">
    <location>
        <begin position="19"/>
        <end position="451"/>
    </location>
</feature>
<keyword evidence="5" id="KW-0732">Signal</keyword>
<dbReference type="Proteomes" id="UP000243579">
    <property type="component" value="Unassembled WGS sequence"/>
</dbReference>
<evidence type="ECO:0000256" key="2">
    <source>
        <dbReference type="PROSITE-ProRule" id="PRU01193"/>
    </source>
</evidence>
<dbReference type="OrthoDB" id="5353557at2759"/>
<evidence type="ECO:0000256" key="4">
    <source>
        <dbReference type="SAM" id="Phobius"/>
    </source>
</evidence>
<accession>A0A1V9Y8P4</accession>
<feature type="transmembrane region" description="Helical" evidence="4">
    <location>
        <begin position="153"/>
        <end position="175"/>
    </location>
</feature>
<evidence type="ECO:0000256" key="5">
    <source>
        <dbReference type="SAM" id="SignalP"/>
    </source>
</evidence>
<feature type="transmembrane region" description="Helical" evidence="4">
    <location>
        <begin position="68"/>
        <end position="95"/>
    </location>
</feature>
<evidence type="ECO:0000256" key="1">
    <source>
        <dbReference type="ARBA" id="ARBA00022737"/>
    </source>
</evidence>
<reference evidence="7 8" key="1">
    <citation type="journal article" date="2014" name="Genome Biol. Evol.">
        <title>The secreted proteins of Achlya hypogyna and Thraustotheca clavata identify the ancestral oomycete secretome and reveal gene acquisitions by horizontal gene transfer.</title>
        <authorList>
            <person name="Misner I."/>
            <person name="Blouin N."/>
            <person name="Leonard G."/>
            <person name="Richards T.A."/>
            <person name="Lane C.E."/>
        </authorList>
    </citation>
    <scope>NUCLEOTIDE SEQUENCE [LARGE SCALE GENOMIC DNA]</scope>
    <source>
        <strain evidence="7 8">ATCC 48635</strain>
    </source>
</reference>
<keyword evidence="2 4" id="KW-0472">Membrane</keyword>
<evidence type="ECO:0000256" key="3">
    <source>
        <dbReference type="SAM" id="MobiDB-lite"/>
    </source>
</evidence>
<evidence type="ECO:0000313" key="7">
    <source>
        <dbReference type="EMBL" id="OQR82097.1"/>
    </source>
</evidence>
<keyword evidence="2 4" id="KW-0812">Transmembrane</keyword>
<proteinExistence type="predicted"/>
<dbReference type="Pfam" id="PF01595">
    <property type="entry name" value="CNNM"/>
    <property type="match status" value="1"/>
</dbReference>
<dbReference type="EMBL" id="JNBR01002572">
    <property type="protein sequence ID" value="OQR82097.1"/>
    <property type="molecule type" value="Genomic_DNA"/>
</dbReference>
<dbReference type="PROSITE" id="PS51846">
    <property type="entry name" value="CNNM"/>
    <property type="match status" value="1"/>
</dbReference>
<dbReference type="PANTHER" id="PTHR12064">
    <property type="entry name" value="METAL TRANSPORTER CNNM"/>
    <property type="match status" value="1"/>
</dbReference>
<evidence type="ECO:0000313" key="8">
    <source>
        <dbReference type="Proteomes" id="UP000243579"/>
    </source>
</evidence>
<feature type="transmembrane region" description="Helical" evidence="4">
    <location>
        <begin position="182"/>
        <end position="200"/>
    </location>
</feature>
<dbReference type="InterPro" id="IPR045095">
    <property type="entry name" value="ACDP"/>
</dbReference>
<evidence type="ECO:0000259" key="6">
    <source>
        <dbReference type="PROSITE" id="PS51846"/>
    </source>
</evidence>
<protein>
    <recommendedName>
        <fullName evidence="6">CNNM transmembrane domain-containing protein</fullName>
    </recommendedName>
</protein>
<dbReference type="STRING" id="1202772.A0A1V9Y8P4"/>
<sequence length="451" mass="49014">MGQRLVVSSALLAAAASAHRPAFVTHVERLDATRLFYRGDVYLKVPTIETDSCENDLYLIYSCNPTKYIISVLCVIGLVMLAGAMSGLTVGVLSLNRTHLSVLQSEGEPKLKLAAQRLLPVLHNHRLLLVTLVLMNALANEALPMFLNTLINPVASVVFSVTFVVLFGEIVPTALCTGERQLLIGAACVPFLRFLMRLTYPLTYPIALFLNRTVGDTAPETPYSRNELKALVALQAHPNGLRAAEVSLIQGILELGNHTAGSVMTPVLMAPPSPTDPCVPSTSHRVQLPEGADLGPDWADHDLYVHHSTIYCVDRIFNQVTRLHKCLRAPLTTPLTELYARLQDQKALALITNEADDQAVVGIVTWHDVLRATLGPSARGCGDGMSLALDMQDDRISCSSTDSSTSPDGHVPKGFFAKDDDHKYSRLCILPEEDEDTESATFAPQSPVLCS</sequence>